<sequence>MARSYDASTAQALCDVAPVERWTFVSPDGLRTDAAWAIATHWAPTLQHCVWLDVDPSGHSVSEYQWITVHIGHDVSPEQRDQQALAARASVIAWRWLVACRGFSVRENPRFWQAVFRAFCVTPRSNEASKGYLPRLRCARWSGYDVTPQFSLFRNVDFPRVRLCVVGGGDTIDRIVGLFCGVDVDVGLLGNIPGELDAMIATLTPLASRERLVTSQTIEMTLCFELRSASPARINALVQRTRDQRQHHCEGIAPSIPEFVVRLLFPAVQWDWETLSELQLPLEFYSLAIIDDWHGRDLDGIVEHVGLFRESLRWALQLPPQESCATPSAGTGVRHFEFVKAFDFEDIPALCSALPHTRCLESLTVTAAFLWKQDLQVEDVMWLGYALFHPDSSSTTLRSLRLDGLKYNHSEQTRSVLAMMARGNNIMSNVDDPSDHVDGYYTATIRPGATLTLLGTDPGDIVSQQLQHWTTLDLCGVDSTDLDDLIDMMLVVVPLCGMAFIDKQDIVAIEVRPPGRPQLTALSIQGCELLRDDIAAILEHSADTLRHVSLSTHRDLVRWRPSADVVVATLSVSAHYRRHDESKAWARFNRDIVALIASFLDQEFASIA</sequence>
<dbReference type="Proteomes" id="UP001209570">
    <property type="component" value="Unassembled WGS sequence"/>
</dbReference>
<reference evidence="1" key="1">
    <citation type="submission" date="2021-12" db="EMBL/GenBank/DDBJ databases">
        <title>Prjna785345.</title>
        <authorList>
            <person name="Rujirawat T."/>
            <person name="Krajaejun T."/>
        </authorList>
    </citation>
    <scope>NUCLEOTIDE SEQUENCE</scope>
    <source>
        <strain evidence="1">Pi057C3</strain>
    </source>
</reference>
<gene>
    <name evidence="1" type="ORF">P43SY_006166</name>
</gene>
<organism evidence="1 2">
    <name type="scientific">Pythium insidiosum</name>
    <name type="common">Pythiosis disease agent</name>
    <dbReference type="NCBI Taxonomy" id="114742"/>
    <lineage>
        <taxon>Eukaryota</taxon>
        <taxon>Sar</taxon>
        <taxon>Stramenopiles</taxon>
        <taxon>Oomycota</taxon>
        <taxon>Peronosporomycetes</taxon>
        <taxon>Pythiales</taxon>
        <taxon>Pythiaceae</taxon>
        <taxon>Pythium</taxon>
    </lineage>
</organism>
<comment type="caution">
    <text evidence="1">The sequence shown here is derived from an EMBL/GenBank/DDBJ whole genome shotgun (WGS) entry which is preliminary data.</text>
</comment>
<evidence type="ECO:0000313" key="1">
    <source>
        <dbReference type="EMBL" id="KAJ0397482.1"/>
    </source>
</evidence>
<protein>
    <submittedName>
        <fullName evidence="1">Uncharacterized protein</fullName>
    </submittedName>
</protein>
<accession>A0AAD5M000</accession>
<evidence type="ECO:0000313" key="2">
    <source>
        <dbReference type="Proteomes" id="UP001209570"/>
    </source>
</evidence>
<name>A0AAD5M000_PYTIN</name>
<dbReference type="EMBL" id="JAKCXM010000250">
    <property type="protein sequence ID" value="KAJ0397482.1"/>
    <property type="molecule type" value="Genomic_DNA"/>
</dbReference>
<dbReference type="AlphaFoldDB" id="A0AAD5M000"/>
<keyword evidence="2" id="KW-1185">Reference proteome</keyword>
<proteinExistence type="predicted"/>